<evidence type="ECO:0000313" key="1">
    <source>
        <dbReference type="EMBL" id="ENN85432.1"/>
    </source>
</evidence>
<dbReference type="STRING" id="363754.RHSP_52386"/>
<sequence>MLDLSVRKAVLTGKPALQGPGIRLEVLPEGHLLHVMGAITANDLERHLSALGIKDTAVRPAGYRQWFVVGSERLSDALVRDLAGALAGSAFVSDQSHGRVRVGVSGPLAAELLSRGTAVDLHPSVFPEGRAAMTLFGHISVQVTRIAAHGFELTVLRSFAESLYEELEALALSLGASRISS</sequence>
<dbReference type="AlphaFoldDB" id="N6V2W2"/>
<dbReference type="Pfam" id="PF04268">
    <property type="entry name" value="SoxG"/>
    <property type="match status" value="1"/>
</dbReference>
<protein>
    <submittedName>
        <fullName evidence="1">Sarcosine oxidase gamma subunit</fullName>
    </submittedName>
</protein>
<comment type="caution">
    <text evidence="1">The sequence shown here is derived from an EMBL/GenBank/DDBJ whole genome shotgun (WGS) entry which is preliminary data.</text>
</comment>
<dbReference type="EMBL" id="AQHN01000084">
    <property type="protein sequence ID" value="ENN85432.1"/>
    <property type="molecule type" value="Genomic_DNA"/>
</dbReference>
<proteinExistence type="predicted"/>
<dbReference type="OrthoDB" id="8098081at2"/>
<name>N6V2W2_9HYPH</name>
<evidence type="ECO:0000313" key="2">
    <source>
        <dbReference type="Proteomes" id="UP000012429"/>
    </source>
</evidence>
<dbReference type="PATRIC" id="fig|363754.4.peg.5526"/>
<accession>N6V2W2</accession>
<dbReference type="Proteomes" id="UP000012429">
    <property type="component" value="Unassembled WGS sequence"/>
</dbReference>
<dbReference type="InterPro" id="IPR007375">
    <property type="entry name" value="SoxG"/>
</dbReference>
<organism evidence="1 2">
    <name type="scientific">Rhizobium freirei PRF 81</name>
    <dbReference type="NCBI Taxonomy" id="363754"/>
    <lineage>
        <taxon>Bacteria</taxon>
        <taxon>Pseudomonadati</taxon>
        <taxon>Pseudomonadota</taxon>
        <taxon>Alphaproteobacteria</taxon>
        <taxon>Hyphomicrobiales</taxon>
        <taxon>Rhizobiaceae</taxon>
        <taxon>Rhizobium/Agrobacterium group</taxon>
        <taxon>Rhizobium</taxon>
    </lineage>
</organism>
<dbReference type="InterPro" id="IPR027266">
    <property type="entry name" value="TrmE/GcvT-like"/>
</dbReference>
<reference evidence="1 2" key="1">
    <citation type="journal article" date="2012" name="BMC Genomics">
        <title>Genomic basis of broad host range and environmental adaptability of Rhizobium tropici CIAT 899 and Rhizobium sp. PRF 81 which are used in inoculants for common bean (Phaseolus vulgaris L.).</title>
        <authorList>
            <person name="Ormeno-Orrillo E."/>
            <person name="Menna P."/>
            <person name="Almeida L.G."/>
            <person name="Ollero F.J."/>
            <person name="Nicolas M.F."/>
            <person name="Pains Rodrigues E."/>
            <person name="Shigueyoshi Nakatani A."/>
            <person name="Silva Batista J.S."/>
            <person name="Oliveira Chueire L.M."/>
            <person name="Souza R.C."/>
            <person name="Ribeiro Vasconcelos A.T."/>
            <person name="Megias M."/>
            <person name="Hungria M."/>
            <person name="Martinez-Romero E."/>
        </authorList>
    </citation>
    <scope>NUCLEOTIDE SEQUENCE [LARGE SCALE GENOMIC DNA]</scope>
    <source>
        <strain evidence="1 2">PRF 81</strain>
    </source>
</reference>
<keyword evidence="2" id="KW-1185">Reference proteome</keyword>
<gene>
    <name evidence="1" type="ORF">RHSP_52386</name>
</gene>
<dbReference type="Gene3D" id="3.30.1360.120">
    <property type="entry name" value="Probable tRNA modification gtpase trme, domain 1"/>
    <property type="match status" value="1"/>
</dbReference>
<dbReference type="RefSeq" id="WP_004125596.1">
    <property type="nucleotide sequence ID" value="NZ_AQHN01000084.1"/>
</dbReference>
<dbReference type="SUPFAM" id="SSF103025">
    <property type="entry name" value="Folate-binding domain"/>
    <property type="match status" value="1"/>
</dbReference>